<dbReference type="Gene3D" id="3.80.10.10">
    <property type="entry name" value="Ribonuclease Inhibitor"/>
    <property type="match status" value="1"/>
</dbReference>
<dbReference type="OrthoDB" id="612216at2759"/>
<dbReference type="SUPFAM" id="SSF81383">
    <property type="entry name" value="F-box domain"/>
    <property type="match status" value="1"/>
</dbReference>
<dbReference type="Proteomes" id="UP000467841">
    <property type="component" value="Unassembled WGS sequence"/>
</dbReference>
<accession>A0A6D2L241</accession>
<dbReference type="Pfam" id="PF24758">
    <property type="entry name" value="LRR_At5g56370"/>
    <property type="match status" value="1"/>
</dbReference>
<dbReference type="InterPro" id="IPR006566">
    <property type="entry name" value="FBD"/>
</dbReference>
<organism evidence="2 3">
    <name type="scientific">Microthlaspi erraticum</name>
    <dbReference type="NCBI Taxonomy" id="1685480"/>
    <lineage>
        <taxon>Eukaryota</taxon>
        <taxon>Viridiplantae</taxon>
        <taxon>Streptophyta</taxon>
        <taxon>Embryophyta</taxon>
        <taxon>Tracheophyta</taxon>
        <taxon>Spermatophyta</taxon>
        <taxon>Magnoliopsida</taxon>
        <taxon>eudicotyledons</taxon>
        <taxon>Gunneridae</taxon>
        <taxon>Pentapetalae</taxon>
        <taxon>rosids</taxon>
        <taxon>malvids</taxon>
        <taxon>Brassicales</taxon>
        <taxon>Brassicaceae</taxon>
        <taxon>Coluteocarpeae</taxon>
        <taxon>Microthlaspi</taxon>
    </lineage>
</organism>
<evidence type="ECO:0000259" key="1">
    <source>
        <dbReference type="PROSITE" id="PS50181"/>
    </source>
</evidence>
<dbReference type="Pfam" id="PF00646">
    <property type="entry name" value="F-box"/>
    <property type="match status" value="1"/>
</dbReference>
<dbReference type="AlphaFoldDB" id="A0A6D2L241"/>
<dbReference type="InterPro" id="IPR055411">
    <property type="entry name" value="LRR_FXL15/At3g58940/PEG3-like"/>
</dbReference>
<comment type="caution">
    <text evidence="2">The sequence shown here is derived from an EMBL/GenBank/DDBJ whole genome shotgun (WGS) entry which is preliminary data.</text>
</comment>
<dbReference type="PROSITE" id="PS50181">
    <property type="entry name" value="FBOX"/>
    <property type="match status" value="1"/>
</dbReference>
<sequence>MLSATPKSQEVEVSERVEEKICEDRISALPNDLLVHILLFVPTKDVVATMILSKRWQPIWTAVPRLEYNDIREINNAEKESVWFFLDKSLHLHKAPILERLCIRLGESCPIDADVTKWVANAVDRCVRELVFELEWSAKPTSMPHSLYTCETLIELKLSQKVLLDVPSSACLPSLTKLFLCHVVYKDEVSITRLLSSCPVLKMLLVYRLSQEDDNVKTYSVKVPSLDEFRYINARSHGNESGQSSVVIDCPALTYIFMHDTSGDSCSIGKMPHLEQMSENVPLLWSKPDHVPKCLETHLEVFKIISYEGGKEEKEFVEYMLANSRCLKEAEILLSGYTSLEEDKKMIQELNSMFKISPSCRLTFY</sequence>
<dbReference type="SUPFAM" id="SSF52047">
    <property type="entry name" value="RNI-like"/>
    <property type="match status" value="1"/>
</dbReference>
<dbReference type="InterPro" id="IPR050232">
    <property type="entry name" value="FBL13/AtMIF1-like"/>
</dbReference>
<dbReference type="Pfam" id="PF08387">
    <property type="entry name" value="FBD"/>
    <property type="match status" value="1"/>
</dbReference>
<dbReference type="SMART" id="SM00256">
    <property type="entry name" value="FBOX"/>
    <property type="match status" value="1"/>
</dbReference>
<dbReference type="InterPro" id="IPR053781">
    <property type="entry name" value="F-box_AtFBL13-like"/>
</dbReference>
<dbReference type="CDD" id="cd22160">
    <property type="entry name" value="F-box_AtFBL13-like"/>
    <property type="match status" value="1"/>
</dbReference>
<reference evidence="2" key="1">
    <citation type="submission" date="2020-01" db="EMBL/GenBank/DDBJ databases">
        <authorList>
            <person name="Mishra B."/>
        </authorList>
    </citation>
    <scope>NUCLEOTIDE SEQUENCE [LARGE SCALE GENOMIC DNA]</scope>
</reference>
<evidence type="ECO:0000313" key="2">
    <source>
        <dbReference type="EMBL" id="CAA7055349.1"/>
    </source>
</evidence>
<dbReference type="PANTHER" id="PTHR31900">
    <property type="entry name" value="F-BOX/RNI SUPERFAMILY PROTEIN-RELATED"/>
    <property type="match status" value="1"/>
</dbReference>
<dbReference type="SMART" id="SM00579">
    <property type="entry name" value="FBD"/>
    <property type="match status" value="1"/>
</dbReference>
<dbReference type="Gene3D" id="1.20.1280.50">
    <property type="match status" value="1"/>
</dbReference>
<dbReference type="PANTHER" id="PTHR31900:SF34">
    <property type="entry name" value="EMB|CAB62440.1-RELATED"/>
    <property type="match status" value="1"/>
</dbReference>
<proteinExistence type="predicted"/>
<evidence type="ECO:0000313" key="3">
    <source>
        <dbReference type="Proteomes" id="UP000467841"/>
    </source>
</evidence>
<dbReference type="EMBL" id="CACVBM020001607">
    <property type="protein sequence ID" value="CAA7055349.1"/>
    <property type="molecule type" value="Genomic_DNA"/>
</dbReference>
<dbReference type="InterPro" id="IPR036047">
    <property type="entry name" value="F-box-like_dom_sf"/>
</dbReference>
<gene>
    <name evidence="2" type="ORF">MERR_LOCUS42585</name>
</gene>
<dbReference type="InterPro" id="IPR032675">
    <property type="entry name" value="LRR_dom_sf"/>
</dbReference>
<dbReference type="InterPro" id="IPR001810">
    <property type="entry name" value="F-box_dom"/>
</dbReference>
<protein>
    <recommendedName>
        <fullName evidence="1">F-box domain-containing protein</fullName>
    </recommendedName>
</protein>
<feature type="domain" description="F-box" evidence="1">
    <location>
        <begin position="23"/>
        <end position="71"/>
    </location>
</feature>
<name>A0A6D2L241_9BRAS</name>
<keyword evidence="3" id="KW-1185">Reference proteome</keyword>